<evidence type="ECO:0000256" key="1">
    <source>
        <dbReference type="SAM" id="MobiDB-lite"/>
    </source>
</evidence>
<accession>A0A8R1U7D5</accession>
<gene>
    <name evidence="2" type="primary">WBGene00099303</name>
</gene>
<feature type="region of interest" description="Disordered" evidence="1">
    <location>
        <begin position="64"/>
        <end position="227"/>
    </location>
</feature>
<dbReference type="Proteomes" id="UP000005239">
    <property type="component" value="Unassembled WGS sequence"/>
</dbReference>
<dbReference type="SUPFAM" id="SSF52799">
    <property type="entry name" value="(Phosphotyrosine protein) phosphatases II"/>
    <property type="match status" value="1"/>
</dbReference>
<evidence type="ECO:0000313" key="3">
    <source>
        <dbReference type="Proteomes" id="UP000005239"/>
    </source>
</evidence>
<proteinExistence type="predicted"/>
<dbReference type="InterPro" id="IPR016130">
    <property type="entry name" value="Tyr_Pase_AS"/>
</dbReference>
<dbReference type="CDD" id="cd00047">
    <property type="entry name" value="PTPc"/>
    <property type="match status" value="1"/>
</dbReference>
<reference evidence="2" key="2">
    <citation type="submission" date="2022-06" db="UniProtKB">
        <authorList>
            <consortium name="EnsemblMetazoa"/>
        </authorList>
    </citation>
    <scope>IDENTIFICATION</scope>
    <source>
        <strain evidence="2">PS312</strain>
    </source>
</reference>
<dbReference type="EnsemblMetazoa" id="PPA09749.1">
    <property type="protein sequence ID" value="PPA09749.1"/>
    <property type="gene ID" value="WBGene00099303"/>
</dbReference>
<dbReference type="PROSITE" id="PS50056">
    <property type="entry name" value="TYR_PHOSPHATASE_2"/>
    <property type="match status" value="1"/>
</dbReference>
<dbReference type="InterPro" id="IPR000387">
    <property type="entry name" value="Tyr_Pase_dom"/>
</dbReference>
<reference evidence="3" key="1">
    <citation type="journal article" date="2008" name="Nat. Genet.">
        <title>The Pristionchus pacificus genome provides a unique perspective on nematode lifestyle and parasitism.</title>
        <authorList>
            <person name="Dieterich C."/>
            <person name="Clifton S.W."/>
            <person name="Schuster L.N."/>
            <person name="Chinwalla A."/>
            <person name="Delehaunty K."/>
            <person name="Dinkelacker I."/>
            <person name="Fulton L."/>
            <person name="Fulton R."/>
            <person name="Godfrey J."/>
            <person name="Minx P."/>
            <person name="Mitreva M."/>
            <person name="Roeseler W."/>
            <person name="Tian H."/>
            <person name="Witte H."/>
            <person name="Yang S.P."/>
            <person name="Wilson R.K."/>
            <person name="Sommer R.J."/>
        </authorList>
    </citation>
    <scope>NUCLEOTIDE SEQUENCE [LARGE SCALE GENOMIC DNA]</scope>
    <source>
        <strain evidence="3">PS312</strain>
    </source>
</reference>
<dbReference type="PRINTS" id="PR00700">
    <property type="entry name" value="PRTYPHPHTASE"/>
</dbReference>
<accession>A0A2A6C507</accession>
<feature type="compositionally biased region" description="Basic and acidic residues" evidence="1">
    <location>
        <begin position="77"/>
        <end position="86"/>
    </location>
</feature>
<organism evidence="2 3">
    <name type="scientific">Pristionchus pacificus</name>
    <name type="common">Parasitic nematode worm</name>
    <dbReference type="NCBI Taxonomy" id="54126"/>
    <lineage>
        <taxon>Eukaryota</taxon>
        <taxon>Metazoa</taxon>
        <taxon>Ecdysozoa</taxon>
        <taxon>Nematoda</taxon>
        <taxon>Chromadorea</taxon>
        <taxon>Rhabditida</taxon>
        <taxon>Rhabditina</taxon>
        <taxon>Diplogasteromorpha</taxon>
        <taxon>Diplogasteroidea</taxon>
        <taxon>Neodiplogasteridae</taxon>
        <taxon>Pristionchus</taxon>
    </lineage>
</organism>
<dbReference type="InterPro" id="IPR052782">
    <property type="entry name" value="Oocyte-zygote_transition_reg"/>
</dbReference>
<dbReference type="InterPro" id="IPR029021">
    <property type="entry name" value="Prot-tyrosine_phosphatase-like"/>
</dbReference>
<keyword evidence="3" id="KW-1185">Reference proteome</keyword>
<dbReference type="Pfam" id="PF00102">
    <property type="entry name" value="Y_phosphatase"/>
    <property type="match status" value="1"/>
</dbReference>
<dbReference type="GO" id="GO:0004725">
    <property type="term" value="F:protein tyrosine phosphatase activity"/>
    <property type="evidence" value="ECO:0007669"/>
    <property type="project" value="InterPro"/>
</dbReference>
<dbReference type="OrthoDB" id="10051650at2759"/>
<dbReference type="InterPro" id="IPR003595">
    <property type="entry name" value="Tyr_Pase_cat"/>
</dbReference>
<feature type="compositionally biased region" description="Basic and acidic residues" evidence="1">
    <location>
        <begin position="180"/>
        <end position="227"/>
    </location>
</feature>
<dbReference type="AlphaFoldDB" id="A0A2A6C507"/>
<dbReference type="PANTHER" id="PTHR46163">
    <property type="entry name" value="TYROSINE-PROTEIN PHOSPHATASE-RELATED"/>
    <property type="match status" value="1"/>
</dbReference>
<dbReference type="PANTHER" id="PTHR46163:SF5">
    <property type="entry name" value="TYROSINE-PROTEIN PHOSPHATASE"/>
    <property type="match status" value="1"/>
</dbReference>
<sequence length="563" mass="65112">MECQEKRTINRKGLTSSYATPPCVRYCTPEIRSFPFSFSLTPFIRISLSLRQWSSPLHVGSFSMNVSERRRRRKKKKSDDRNKDNDSPLQLAMHKLGLSEKKKKKKKAPPALTPVRREPPALVVQATTPSEPREQRTERETRTEKEKRITANNRPPNIEGAIGVRKKKSRNDPSLLMQQQKKEEEMMHEETADQDDQNKDPLEDGDSQPKRTPEKDKHNMNRPLLVDRDPELPYRDQLTNYMEYIEMIKRIGVLGLVAEYNAIKMYQRDPLENRHQMANISKNRYKDVKCIDATRVVLNNSETGDYIHANYIRGGPFINEFLCTQGPLPHTICDFWKMAWDENVGYIVMLCEVMEGGKKKCERYVPEKAGQYMETGGFRVTTLIVRTEDQLLHSELLLEKLGTETDKSLRKIYHWQWKEWPDRGVPVSVAPMLRILREVRGSRYKSIVHCSAGVGRTGTLVATEFMLQTIMVRKKGDKMTTMMEMIKHIRSTVDERKGKELMVTFIDQRAQLVQTPAQYVYIAKAVIRQLCIACRNPPDLVQLYANFNAELDSFLKTQGGKAG</sequence>
<feature type="compositionally biased region" description="Basic and acidic residues" evidence="1">
    <location>
        <begin position="131"/>
        <end position="149"/>
    </location>
</feature>
<dbReference type="PROSITE" id="PS50055">
    <property type="entry name" value="TYR_PHOSPHATASE_PTP"/>
    <property type="match status" value="1"/>
</dbReference>
<dbReference type="SMART" id="SM00194">
    <property type="entry name" value="PTPc"/>
    <property type="match status" value="1"/>
</dbReference>
<name>A0A2A6C507_PRIPA</name>
<dbReference type="InterPro" id="IPR000242">
    <property type="entry name" value="PTP_cat"/>
</dbReference>
<evidence type="ECO:0000313" key="2">
    <source>
        <dbReference type="EnsemblMetazoa" id="PPA09749.1"/>
    </source>
</evidence>
<protein>
    <submittedName>
        <fullName evidence="2">Uncharacterized protein</fullName>
    </submittedName>
</protein>
<dbReference type="Gene3D" id="3.90.190.10">
    <property type="entry name" value="Protein tyrosine phosphatase superfamily"/>
    <property type="match status" value="1"/>
</dbReference>
<dbReference type="SMART" id="SM00404">
    <property type="entry name" value="PTPc_motif"/>
    <property type="match status" value="1"/>
</dbReference>
<dbReference type="PROSITE" id="PS00383">
    <property type="entry name" value="TYR_PHOSPHATASE_1"/>
    <property type="match status" value="1"/>
</dbReference>